<feature type="transmembrane region" description="Helical" evidence="1">
    <location>
        <begin position="6"/>
        <end position="28"/>
    </location>
</feature>
<evidence type="ECO:0000313" key="2">
    <source>
        <dbReference type="Proteomes" id="UP000887566"/>
    </source>
</evidence>
<name>A0A914VXL4_9BILA</name>
<sequence>MDGRVLISSIILVAGMILLLLGIGHNALTQGMSFADDNKALLLVLGIVFTLLGLTGFVYFLYDVLKRDDEECRNASVADYKDTTNFSANKKSAAAPFGDTP</sequence>
<proteinExistence type="predicted"/>
<protein>
    <submittedName>
        <fullName evidence="3">Uncharacterized protein</fullName>
    </submittedName>
</protein>
<keyword evidence="2" id="KW-1185">Reference proteome</keyword>
<dbReference type="AlphaFoldDB" id="A0A914VXL4"/>
<dbReference type="Proteomes" id="UP000887566">
    <property type="component" value="Unplaced"/>
</dbReference>
<keyword evidence="1" id="KW-0472">Membrane</keyword>
<evidence type="ECO:0000256" key="1">
    <source>
        <dbReference type="SAM" id="Phobius"/>
    </source>
</evidence>
<dbReference type="WBParaSite" id="PSAMB.scaffold25size111298.g857.t1">
    <property type="protein sequence ID" value="PSAMB.scaffold25size111298.g857.t1"/>
    <property type="gene ID" value="PSAMB.scaffold25size111298.g857"/>
</dbReference>
<organism evidence="2 3">
    <name type="scientific">Plectus sambesii</name>
    <dbReference type="NCBI Taxonomy" id="2011161"/>
    <lineage>
        <taxon>Eukaryota</taxon>
        <taxon>Metazoa</taxon>
        <taxon>Ecdysozoa</taxon>
        <taxon>Nematoda</taxon>
        <taxon>Chromadorea</taxon>
        <taxon>Plectida</taxon>
        <taxon>Plectina</taxon>
        <taxon>Plectoidea</taxon>
        <taxon>Plectidae</taxon>
        <taxon>Plectus</taxon>
    </lineage>
</organism>
<accession>A0A914VXL4</accession>
<evidence type="ECO:0000313" key="3">
    <source>
        <dbReference type="WBParaSite" id="PSAMB.scaffold25size111298.g857.t1"/>
    </source>
</evidence>
<feature type="transmembrane region" description="Helical" evidence="1">
    <location>
        <begin position="40"/>
        <end position="62"/>
    </location>
</feature>
<keyword evidence="1" id="KW-1133">Transmembrane helix</keyword>
<keyword evidence="1" id="KW-0812">Transmembrane</keyword>
<reference evidence="3" key="1">
    <citation type="submission" date="2022-11" db="UniProtKB">
        <authorList>
            <consortium name="WormBaseParasite"/>
        </authorList>
    </citation>
    <scope>IDENTIFICATION</scope>
</reference>